<dbReference type="OrthoDB" id="186625at2759"/>
<dbReference type="InterPro" id="IPR002048">
    <property type="entry name" value="EF_hand_dom"/>
</dbReference>
<dbReference type="Gene3D" id="1.10.238.10">
    <property type="entry name" value="EF-hand"/>
    <property type="match status" value="1"/>
</dbReference>
<gene>
    <name evidence="7" type="ORF">C1SCF055_LOCUS11184</name>
</gene>
<dbReference type="EMBL" id="CAMXCT030000816">
    <property type="protein sequence ID" value="CAL4770893.1"/>
    <property type="molecule type" value="Genomic_DNA"/>
</dbReference>
<evidence type="ECO:0000313" key="8">
    <source>
        <dbReference type="EMBL" id="CAL1136956.1"/>
    </source>
</evidence>
<dbReference type="Proteomes" id="UP001152797">
    <property type="component" value="Unassembled WGS sequence"/>
</dbReference>
<keyword evidence="5" id="KW-0007">Acetylation</keyword>
<accession>A0A9P1C217</accession>
<evidence type="ECO:0000256" key="4">
    <source>
        <dbReference type="ARBA" id="ARBA00022737"/>
    </source>
</evidence>
<dbReference type="PROSITE" id="PS50222">
    <property type="entry name" value="EF_HAND_2"/>
    <property type="match status" value="1"/>
</dbReference>
<dbReference type="PANTHER" id="PTHR23048:SF0">
    <property type="entry name" value="CALMODULIN LIKE 3"/>
    <property type="match status" value="1"/>
</dbReference>
<evidence type="ECO:0000256" key="3">
    <source>
        <dbReference type="ARBA" id="ARBA00022723"/>
    </source>
</evidence>
<reference evidence="7" key="1">
    <citation type="submission" date="2022-10" db="EMBL/GenBank/DDBJ databases">
        <authorList>
            <person name="Chen Y."/>
            <person name="Dougan E. K."/>
            <person name="Chan C."/>
            <person name="Rhodes N."/>
            <person name="Thang M."/>
        </authorList>
    </citation>
    <scope>NUCLEOTIDE SEQUENCE</scope>
</reference>
<keyword evidence="3" id="KW-0479">Metal-binding</keyword>
<evidence type="ECO:0000256" key="1">
    <source>
        <dbReference type="ARBA" id="ARBA00005253"/>
    </source>
</evidence>
<dbReference type="FunFam" id="1.10.238.10:FF:000178">
    <property type="entry name" value="Calmodulin-2 A"/>
    <property type="match status" value="1"/>
</dbReference>
<evidence type="ECO:0000313" key="7">
    <source>
        <dbReference type="EMBL" id="CAI3983581.1"/>
    </source>
</evidence>
<comment type="caution">
    <text evidence="7">The sequence shown here is derived from an EMBL/GenBank/DDBJ whole genome shotgun (WGS) entry which is preliminary data.</text>
</comment>
<evidence type="ECO:0000256" key="2">
    <source>
        <dbReference type="ARBA" id="ARBA00020786"/>
    </source>
</evidence>
<evidence type="ECO:0000256" key="5">
    <source>
        <dbReference type="ARBA" id="ARBA00022990"/>
    </source>
</evidence>
<reference evidence="8" key="2">
    <citation type="submission" date="2024-04" db="EMBL/GenBank/DDBJ databases">
        <authorList>
            <person name="Chen Y."/>
            <person name="Shah S."/>
            <person name="Dougan E. K."/>
            <person name="Thang M."/>
            <person name="Chan C."/>
        </authorList>
    </citation>
    <scope>NUCLEOTIDE SEQUENCE [LARGE SCALE GENOMIC DNA]</scope>
</reference>
<protein>
    <recommendedName>
        <fullName evidence="2">Calmodulin</fullName>
    </recommendedName>
</protein>
<feature type="non-terminal residue" evidence="7">
    <location>
        <position position="1"/>
    </location>
</feature>
<dbReference type="SUPFAM" id="SSF47473">
    <property type="entry name" value="EF-hand"/>
    <property type="match status" value="1"/>
</dbReference>
<evidence type="ECO:0000313" key="9">
    <source>
        <dbReference type="Proteomes" id="UP001152797"/>
    </source>
</evidence>
<dbReference type="AlphaFoldDB" id="A0A9P1C217"/>
<sequence>MRSAGMNPTNAEVSQVAQRAGSNSEVTLESFCQLMQEALAEWSSRDQAQELLSSFQVFDAEGTGFLSQQKILEIMRMGGNPFPDTKMQEMLKGVPLNSEGSVEYRWLIPYLLGPSLGPV</sequence>
<keyword evidence="9" id="KW-1185">Reference proteome</keyword>
<organism evidence="7">
    <name type="scientific">Cladocopium goreaui</name>
    <dbReference type="NCBI Taxonomy" id="2562237"/>
    <lineage>
        <taxon>Eukaryota</taxon>
        <taxon>Sar</taxon>
        <taxon>Alveolata</taxon>
        <taxon>Dinophyceae</taxon>
        <taxon>Suessiales</taxon>
        <taxon>Symbiodiniaceae</taxon>
        <taxon>Cladocopium</taxon>
    </lineage>
</organism>
<dbReference type="InterPro" id="IPR011992">
    <property type="entry name" value="EF-hand-dom_pair"/>
</dbReference>
<dbReference type="PANTHER" id="PTHR23048">
    <property type="entry name" value="MYOSIN LIGHT CHAIN 1, 3"/>
    <property type="match status" value="1"/>
</dbReference>
<keyword evidence="4" id="KW-0677">Repeat</keyword>
<comment type="similarity">
    <text evidence="1">Belongs to the centrin family.</text>
</comment>
<dbReference type="GO" id="GO:0005509">
    <property type="term" value="F:calcium ion binding"/>
    <property type="evidence" value="ECO:0007669"/>
    <property type="project" value="InterPro"/>
</dbReference>
<proteinExistence type="inferred from homology"/>
<dbReference type="EMBL" id="CAMXCT010000816">
    <property type="protein sequence ID" value="CAI3983581.1"/>
    <property type="molecule type" value="Genomic_DNA"/>
</dbReference>
<dbReference type="InterPro" id="IPR050230">
    <property type="entry name" value="CALM/Myosin/TropC-like"/>
</dbReference>
<name>A0A9P1C217_9DINO</name>
<evidence type="ECO:0000259" key="6">
    <source>
        <dbReference type="PROSITE" id="PS50222"/>
    </source>
</evidence>
<dbReference type="EMBL" id="CAMXCT020000816">
    <property type="protein sequence ID" value="CAL1136956.1"/>
    <property type="molecule type" value="Genomic_DNA"/>
</dbReference>
<dbReference type="GO" id="GO:0016460">
    <property type="term" value="C:myosin II complex"/>
    <property type="evidence" value="ECO:0007669"/>
    <property type="project" value="TreeGrafter"/>
</dbReference>
<feature type="domain" description="EF-hand" evidence="6">
    <location>
        <begin position="46"/>
        <end position="81"/>
    </location>
</feature>